<feature type="non-terminal residue" evidence="1">
    <location>
        <position position="280"/>
    </location>
</feature>
<gene>
    <name evidence="1" type="ORF">M513_08967</name>
</gene>
<dbReference type="AlphaFoldDB" id="A0A085LYT2"/>
<evidence type="ECO:0000313" key="2">
    <source>
        <dbReference type="Proteomes" id="UP000030764"/>
    </source>
</evidence>
<dbReference type="Proteomes" id="UP000030764">
    <property type="component" value="Unassembled WGS sequence"/>
</dbReference>
<evidence type="ECO:0008006" key="3">
    <source>
        <dbReference type="Google" id="ProtNLM"/>
    </source>
</evidence>
<accession>A0A085LYT2</accession>
<proteinExistence type="predicted"/>
<keyword evidence="2" id="KW-1185">Reference proteome</keyword>
<name>A0A085LYT2_9BILA</name>
<organism evidence="1 2">
    <name type="scientific">Trichuris suis</name>
    <name type="common">pig whipworm</name>
    <dbReference type="NCBI Taxonomy" id="68888"/>
    <lineage>
        <taxon>Eukaryota</taxon>
        <taxon>Metazoa</taxon>
        <taxon>Ecdysozoa</taxon>
        <taxon>Nematoda</taxon>
        <taxon>Enoplea</taxon>
        <taxon>Dorylaimia</taxon>
        <taxon>Trichinellida</taxon>
        <taxon>Trichuridae</taxon>
        <taxon>Trichuris</taxon>
    </lineage>
</organism>
<evidence type="ECO:0000313" key="1">
    <source>
        <dbReference type="EMBL" id="KFD50128.1"/>
    </source>
</evidence>
<sequence length="280" mass="31010">MPAVLVLQAEQTASEVCQTSFHYAYKILARHVFMYNHWYAKVGNMNDYVKNVWAAKNTCGIAKPADAIEFPKGGKDATVPALSLPWLFYLKIQDGVCPAFLLEEEEDANRGSDFLYTSASCFTRSRIGSTGYIYQQSGGKENTYAVGVSTSGTIPKGLVMLEMNSSIFEGLCLKKPTITFPIDQCVSMLFMGNGGSLTANVRKAKLLPDHKCEKKFHSNSTASEFCVRVKDPPKKDEGSLLLCRTHEPRWSIIGLQTAETNNETVRIHVSLPHVHYPLSA</sequence>
<dbReference type="EMBL" id="KL363258">
    <property type="protein sequence ID" value="KFD50128.1"/>
    <property type="molecule type" value="Genomic_DNA"/>
</dbReference>
<reference evidence="1 2" key="1">
    <citation type="journal article" date="2014" name="Nat. Genet.">
        <title>Genome and transcriptome of the porcine whipworm Trichuris suis.</title>
        <authorList>
            <person name="Jex A.R."/>
            <person name="Nejsum P."/>
            <person name="Schwarz E.M."/>
            <person name="Hu L."/>
            <person name="Young N.D."/>
            <person name="Hall R.S."/>
            <person name="Korhonen P.K."/>
            <person name="Liao S."/>
            <person name="Thamsborg S."/>
            <person name="Xia J."/>
            <person name="Xu P."/>
            <person name="Wang S."/>
            <person name="Scheerlinck J.P."/>
            <person name="Hofmann A."/>
            <person name="Sternberg P.W."/>
            <person name="Wang J."/>
            <person name="Gasser R.B."/>
        </authorList>
    </citation>
    <scope>NUCLEOTIDE SEQUENCE [LARGE SCALE GENOMIC DNA]</scope>
    <source>
        <strain evidence="1">DCEP-RM93M</strain>
    </source>
</reference>
<protein>
    <recommendedName>
        <fullName evidence="3">Peptidase S1 domain-containing protein</fullName>
    </recommendedName>
</protein>